<evidence type="ECO:0000256" key="1">
    <source>
        <dbReference type="ARBA" id="ARBA00023015"/>
    </source>
</evidence>
<comment type="caution">
    <text evidence="5">The sequence shown here is derived from an EMBL/GenBank/DDBJ whole genome shotgun (WGS) entry which is preliminary data.</text>
</comment>
<name>A0ABT3CKF4_9MYCO</name>
<evidence type="ECO:0000256" key="2">
    <source>
        <dbReference type="ARBA" id="ARBA00023125"/>
    </source>
</evidence>
<dbReference type="Gene3D" id="1.10.10.10">
    <property type="entry name" value="Winged helix-like DNA-binding domain superfamily/Winged helix DNA-binding domain"/>
    <property type="match status" value="1"/>
</dbReference>
<keyword evidence="2" id="KW-0238">DNA-binding</keyword>
<dbReference type="PANTHER" id="PTHR44688">
    <property type="entry name" value="DNA-BINDING TRANSCRIPTIONAL ACTIVATOR DEVR_DOSR"/>
    <property type="match status" value="1"/>
</dbReference>
<dbReference type="RefSeq" id="WP_264071278.1">
    <property type="nucleotide sequence ID" value="NZ_JACKTY010000048.1"/>
</dbReference>
<dbReference type="PROSITE" id="PS50043">
    <property type="entry name" value="HTH_LUXR_2"/>
    <property type="match status" value="1"/>
</dbReference>
<keyword evidence="6" id="KW-1185">Reference proteome</keyword>
<evidence type="ECO:0000259" key="4">
    <source>
        <dbReference type="PROSITE" id="PS50043"/>
    </source>
</evidence>
<dbReference type="SUPFAM" id="SSF55781">
    <property type="entry name" value="GAF domain-like"/>
    <property type="match status" value="1"/>
</dbReference>
<dbReference type="Pfam" id="PF13185">
    <property type="entry name" value="GAF_2"/>
    <property type="match status" value="1"/>
</dbReference>
<dbReference type="InterPro" id="IPR000792">
    <property type="entry name" value="Tscrpt_reg_LuxR_C"/>
</dbReference>
<reference evidence="5 6" key="1">
    <citation type="journal article" date="2022" name="BMC Genomics">
        <title>Comparative genome analysis of mycobacteria focusing on tRNA and non-coding RNA.</title>
        <authorList>
            <person name="Behra P.R.K."/>
            <person name="Pettersson B.M.F."/>
            <person name="Ramesh M."/>
            <person name="Das S."/>
            <person name="Dasgupta S."/>
            <person name="Kirsebom L.A."/>
        </authorList>
    </citation>
    <scope>NUCLEOTIDE SEQUENCE [LARGE SCALE GENOMIC DNA]</scope>
    <source>
        <strain evidence="5 6">DSM 44078</strain>
    </source>
</reference>
<gene>
    <name evidence="5" type="ORF">H7J73_28735</name>
</gene>
<keyword evidence="1" id="KW-0805">Transcription regulation</keyword>
<dbReference type="SUPFAM" id="SSF46894">
    <property type="entry name" value="C-terminal effector domain of the bipartite response regulators"/>
    <property type="match status" value="1"/>
</dbReference>
<evidence type="ECO:0000313" key="5">
    <source>
        <dbReference type="EMBL" id="MCV7230003.1"/>
    </source>
</evidence>
<sequence>MDHNEARVRAVLDGLRGVLDGADPHGAVQSADARAIIAGAWDALYDVLADSTSSGASVELLTALHRLSGLDHALVAAGHADQREISHRLGDVLAQLEAAPCSVDDLVRLAPQLIADLGFDRAIISHIADGMWVSQAVFIADDPQWAQAINLVGQEQPQPLVPGLFETEVVRRRQAVVVTNVQHESRVHRPIADASRSTSYVAAPILSGSRVVGLLHADRYLQGRDIDVIDREVLSAFSHGLRLALSRATVAEQLQSASDALKSAAADADTALAGVHEVSLDISADHPEQLTGRPAPAVSTSLHDVLTRRELEVLKLVAEGRTNAGVAATLVISEGTVKQHVKHILRKLRVGNRAEAVSRLYQSADR</sequence>
<dbReference type="InterPro" id="IPR016032">
    <property type="entry name" value="Sig_transdc_resp-reg_C-effctor"/>
</dbReference>
<protein>
    <submittedName>
        <fullName evidence="5">GAF domain-containing protein</fullName>
    </submittedName>
</protein>
<evidence type="ECO:0000313" key="6">
    <source>
        <dbReference type="Proteomes" id="UP001526201"/>
    </source>
</evidence>
<accession>A0ABT3CKF4</accession>
<dbReference type="EMBL" id="JACKTY010000048">
    <property type="protein sequence ID" value="MCV7230003.1"/>
    <property type="molecule type" value="Genomic_DNA"/>
</dbReference>
<organism evidence="5 6">
    <name type="scientific">Mycolicibacterium komossense</name>
    <dbReference type="NCBI Taxonomy" id="1779"/>
    <lineage>
        <taxon>Bacteria</taxon>
        <taxon>Bacillati</taxon>
        <taxon>Actinomycetota</taxon>
        <taxon>Actinomycetes</taxon>
        <taxon>Mycobacteriales</taxon>
        <taxon>Mycobacteriaceae</taxon>
        <taxon>Mycolicibacterium</taxon>
    </lineage>
</organism>
<dbReference type="InterPro" id="IPR029016">
    <property type="entry name" value="GAF-like_dom_sf"/>
</dbReference>
<dbReference type="SMART" id="SM00065">
    <property type="entry name" value="GAF"/>
    <property type="match status" value="1"/>
</dbReference>
<dbReference type="Pfam" id="PF00196">
    <property type="entry name" value="GerE"/>
    <property type="match status" value="1"/>
</dbReference>
<evidence type="ECO:0000256" key="3">
    <source>
        <dbReference type="ARBA" id="ARBA00023163"/>
    </source>
</evidence>
<proteinExistence type="predicted"/>
<feature type="domain" description="HTH luxR-type" evidence="4">
    <location>
        <begin position="299"/>
        <end position="364"/>
    </location>
</feature>
<dbReference type="SMART" id="SM00421">
    <property type="entry name" value="HTH_LUXR"/>
    <property type="match status" value="1"/>
</dbReference>
<dbReference type="Gene3D" id="3.30.450.40">
    <property type="match status" value="1"/>
</dbReference>
<dbReference type="PANTHER" id="PTHR44688:SF16">
    <property type="entry name" value="DNA-BINDING TRANSCRIPTIONAL ACTIVATOR DEVR_DOSR"/>
    <property type="match status" value="1"/>
</dbReference>
<dbReference type="CDD" id="cd06170">
    <property type="entry name" value="LuxR_C_like"/>
    <property type="match status" value="1"/>
</dbReference>
<dbReference type="Proteomes" id="UP001526201">
    <property type="component" value="Unassembled WGS sequence"/>
</dbReference>
<dbReference type="PROSITE" id="PS00622">
    <property type="entry name" value="HTH_LUXR_1"/>
    <property type="match status" value="1"/>
</dbReference>
<keyword evidence="3" id="KW-0804">Transcription</keyword>
<dbReference type="PRINTS" id="PR00038">
    <property type="entry name" value="HTHLUXR"/>
</dbReference>
<dbReference type="InterPro" id="IPR003018">
    <property type="entry name" value="GAF"/>
</dbReference>
<dbReference type="InterPro" id="IPR036388">
    <property type="entry name" value="WH-like_DNA-bd_sf"/>
</dbReference>